<dbReference type="EMBL" id="JABANN010000605">
    <property type="protein sequence ID" value="KAF4656061.1"/>
    <property type="molecule type" value="Genomic_DNA"/>
</dbReference>
<protein>
    <submittedName>
        <fullName evidence="2">Uncharacterized protein</fullName>
    </submittedName>
</protein>
<feature type="signal peptide" evidence="1">
    <location>
        <begin position="1"/>
        <end position="16"/>
    </location>
</feature>
<proteinExistence type="predicted"/>
<dbReference type="AlphaFoldDB" id="A0A7J6L3X7"/>
<evidence type="ECO:0000313" key="4">
    <source>
        <dbReference type="Proteomes" id="UP000570595"/>
    </source>
</evidence>
<organism evidence="2 4">
    <name type="scientific">Perkinsus olseni</name>
    <name type="common">Perkinsus atlanticus</name>
    <dbReference type="NCBI Taxonomy" id="32597"/>
    <lineage>
        <taxon>Eukaryota</taxon>
        <taxon>Sar</taxon>
        <taxon>Alveolata</taxon>
        <taxon>Perkinsozoa</taxon>
        <taxon>Perkinsea</taxon>
        <taxon>Perkinsida</taxon>
        <taxon>Perkinsidae</taxon>
        <taxon>Perkinsus</taxon>
    </lineage>
</organism>
<keyword evidence="1" id="KW-0732">Signal</keyword>
<evidence type="ECO:0000313" key="3">
    <source>
        <dbReference type="EMBL" id="KAF4656061.1"/>
    </source>
</evidence>
<gene>
    <name evidence="3" type="ORF">FOL46_008009</name>
    <name evidence="2" type="ORF">FOZ61_008860</name>
</gene>
<dbReference type="EMBL" id="JABAHT010000604">
    <property type="protein sequence ID" value="KAF4653629.1"/>
    <property type="molecule type" value="Genomic_DNA"/>
</dbReference>
<evidence type="ECO:0000313" key="2">
    <source>
        <dbReference type="EMBL" id="KAF4653629.1"/>
    </source>
</evidence>
<dbReference type="PROSITE" id="PS51257">
    <property type="entry name" value="PROKAR_LIPOPROTEIN"/>
    <property type="match status" value="1"/>
</dbReference>
<name>A0A7J6L3X7_PEROL</name>
<reference evidence="4 5" key="1">
    <citation type="submission" date="2020-04" db="EMBL/GenBank/DDBJ databases">
        <title>Perkinsus olseni comparative genomics.</title>
        <authorList>
            <person name="Bogema D.R."/>
        </authorList>
    </citation>
    <scope>NUCLEOTIDE SEQUENCE [LARGE SCALE GENOMIC DNA]</scope>
    <source>
        <strain evidence="2">ATCC PRA-179</strain>
        <strain evidence="3">ATCC PRA-31</strain>
    </source>
</reference>
<feature type="chain" id="PRO_5044127909" evidence="1">
    <location>
        <begin position="17"/>
        <end position="137"/>
    </location>
</feature>
<sequence>MALRLIISVYLVAVLAYGCGKGGTTKPTRCPTTVRPRGIKKSSDEFVYERFFFRIVLLADHDTGLGMFSMECGDATPYQTDWFDLHPNIDDPASIHVVPESGPGRDAHDAWLAGVRGACPSAEFPESDLESFVVDAD</sequence>
<evidence type="ECO:0000256" key="1">
    <source>
        <dbReference type="SAM" id="SignalP"/>
    </source>
</evidence>
<dbReference type="Proteomes" id="UP000570595">
    <property type="component" value="Unassembled WGS sequence"/>
</dbReference>
<feature type="non-terminal residue" evidence="2">
    <location>
        <position position="137"/>
    </location>
</feature>
<accession>A0A7J6L3X7</accession>
<dbReference type="Proteomes" id="UP000572268">
    <property type="component" value="Unassembled WGS sequence"/>
</dbReference>
<evidence type="ECO:0000313" key="5">
    <source>
        <dbReference type="Proteomes" id="UP000572268"/>
    </source>
</evidence>
<comment type="caution">
    <text evidence="2">The sequence shown here is derived from an EMBL/GenBank/DDBJ whole genome shotgun (WGS) entry which is preliminary data.</text>
</comment>